<gene>
    <name evidence="10" type="primary">ybhS</name>
    <name evidence="10" type="ORF">THMIRHAM_05110</name>
</gene>
<dbReference type="Gene3D" id="3.40.1710.10">
    <property type="entry name" value="abc type-2 transporter like domain"/>
    <property type="match status" value="1"/>
</dbReference>
<evidence type="ECO:0000256" key="4">
    <source>
        <dbReference type="ARBA" id="ARBA00022475"/>
    </source>
</evidence>
<evidence type="ECO:0000313" key="11">
    <source>
        <dbReference type="Proteomes" id="UP001054820"/>
    </source>
</evidence>
<protein>
    <recommendedName>
        <fullName evidence="8">Transport permease protein</fullName>
    </recommendedName>
</protein>
<accession>A0ABN6CUR5</accession>
<dbReference type="InterPro" id="IPR047817">
    <property type="entry name" value="ABC2_TM_bact-type"/>
</dbReference>
<evidence type="ECO:0000259" key="9">
    <source>
        <dbReference type="PROSITE" id="PS51012"/>
    </source>
</evidence>
<feature type="domain" description="ABC transmembrane type-2" evidence="9">
    <location>
        <begin position="119"/>
        <end position="363"/>
    </location>
</feature>
<keyword evidence="7 8" id="KW-0472">Membrane</keyword>
<feature type="transmembrane region" description="Helical" evidence="8">
    <location>
        <begin position="338"/>
        <end position="357"/>
    </location>
</feature>
<evidence type="ECO:0000256" key="5">
    <source>
        <dbReference type="ARBA" id="ARBA00022692"/>
    </source>
</evidence>
<reference evidence="10" key="1">
    <citation type="journal article" date="2022" name="Arch. Microbiol.">
        <title>Thiomicrorhabdus immobilis sp. nov., a mesophilic sulfur-oxidizing bacterium isolated from sediment of a brackish lake in northern Japan.</title>
        <authorList>
            <person name="Kojima H."/>
            <person name="Mochizuki J."/>
            <person name="Kanda M."/>
            <person name="Watanabe T."/>
            <person name="Fukui M."/>
        </authorList>
    </citation>
    <scope>NUCLEOTIDE SEQUENCE</scope>
    <source>
        <strain evidence="10">Am19</strain>
    </source>
</reference>
<sequence>MISWYRLFAVLRKEFWQLKRDRLTIGMIVGIPVIQILMFGFAINTDVRHLPMAVVNQENSQLSRELIADIQASQVALIKYRVKQVSEIETLLREGKVSIGLVIPHDFERRLQDEKRPAAQLLVDGSDPLILASAHQLTAMRLHHKTQETAQSNKLFEVRNYYNPERRSVINTVPGLIGVILTMTMMIFTAVSIVRERERGNLELLINTPITRTELMVGKVVPYIVIGFIQVTLVVVLGAVIFKVPIHGSIADVYIVSLLFVLANLALGLLFSTIAKSQFQALQMAIFVMLPSILLSGFAFPFDGMPKLAQWFAEILPMTHFVRLIRGIMLKGANITELYQELAILMVFTVLVLVLAIKRFHKRLD</sequence>
<dbReference type="PROSITE" id="PS51012">
    <property type="entry name" value="ABC_TM2"/>
    <property type="match status" value="1"/>
</dbReference>
<proteinExistence type="inferred from homology"/>
<dbReference type="PANTHER" id="PTHR30294">
    <property type="entry name" value="MEMBRANE COMPONENT OF ABC TRANSPORTER YHHJ-RELATED"/>
    <property type="match status" value="1"/>
</dbReference>
<evidence type="ECO:0000256" key="1">
    <source>
        <dbReference type="ARBA" id="ARBA00004651"/>
    </source>
</evidence>
<evidence type="ECO:0000256" key="2">
    <source>
        <dbReference type="ARBA" id="ARBA00007783"/>
    </source>
</evidence>
<feature type="transmembrane region" description="Helical" evidence="8">
    <location>
        <begin position="220"/>
        <end position="242"/>
    </location>
</feature>
<keyword evidence="4 8" id="KW-1003">Cell membrane</keyword>
<dbReference type="RefSeq" id="WP_237262877.1">
    <property type="nucleotide sequence ID" value="NZ_AP024202.1"/>
</dbReference>
<evidence type="ECO:0000256" key="6">
    <source>
        <dbReference type="ARBA" id="ARBA00022989"/>
    </source>
</evidence>
<dbReference type="InterPro" id="IPR013525">
    <property type="entry name" value="ABC2_TM"/>
</dbReference>
<feature type="transmembrane region" description="Helical" evidence="8">
    <location>
        <begin position="281"/>
        <end position="302"/>
    </location>
</feature>
<organism evidence="10 11">
    <name type="scientific">Thiomicrorhabdus immobilis</name>
    <dbReference type="NCBI Taxonomy" id="2791037"/>
    <lineage>
        <taxon>Bacteria</taxon>
        <taxon>Pseudomonadati</taxon>
        <taxon>Pseudomonadota</taxon>
        <taxon>Gammaproteobacteria</taxon>
        <taxon>Thiotrichales</taxon>
        <taxon>Piscirickettsiaceae</taxon>
        <taxon>Thiomicrorhabdus</taxon>
    </lineage>
</organism>
<dbReference type="Pfam" id="PF12698">
    <property type="entry name" value="ABC2_membrane_3"/>
    <property type="match status" value="1"/>
</dbReference>
<dbReference type="InterPro" id="IPR000412">
    <property type="entry name" value="ABC_2_transport"/>
</dbReference>
<evidence type="ECO:0000313" key="10">
    <source>
        <dbReference type="EMBL" id="BCN92726.1"/>
    </source>
</evidence>
<keyword evidence="3 8" id="KW-0813">Transport</keyword>
<comment type="subcellular location">
    <subcellularLocation>
        <location evidence="8">Cell inner membrane</location>
        <topology evidence="8">Multi-pass membrane protein</topology>
    </subcellularLocation>
    <subcellularLocation>
        <location evidence="1">Cell membrane</location>
        <topology evidence="1">Multi-pass membrane protein</topology>
    </subcellularLocation>
</comment>
<evidence type="ECO:0000256" key="7">
    <source>
        <dbReference type="ARBA" id="ARBA00023136"/>
    </source>
</evidence>
<name>A0ABN6CUR5_9GAMM</name>
<dbReference type="PANTHER" id="PTHR30294:SF29">
    <property type="entry name" value="MULTIDRUG ABC TRANSPORTER PERMEASE YBHS-RELATED"/>
    <property type="match status" value="1"/>
</dbReference>
<feature type="transmembrane region" description="Helical" evidence="8">
    <location>
        <begin position="254"/>
        <end position="274"/>
    </location>
</feature>
<evidence type="ECO:0000256" key="3">
    <source>
        <dbReference type="ARBA" id="ARBA00022448"/>
    </source>
</evidence>
<dbReference type="EMBL" id="AP024202">
    <property type="protein sequence ID" value="BCN92726.1"/>
    <property type="molecule type" value="Genomic_DNA"/>
</dbReference>
<dbReference type="Proteomes" id="UP001054820">
    <property type="component" value="Chromosome"/>
</dbReference>
<evidence type="ECO:0000256" key="8">
    <source>
        <dbReference type="RuleBase" id="RU361157"/>
    </source>
</evidence>
<feature type="transmembrane region" description="Helical" evidence="8">
    <location>
        <begin position="21"/>
        <end position="43"/>
    </location>
</feature>
<keyword evidence="11" id="KW-1185">Reference proteome</keyword>
<comment type="similarity">
    <text evidence="2 8">Belongs to the ABC-2 integral membrane protein family.</text>
</comment>
<dbReference type="InterPro" id="IPR051449">
    <property type="entry name" value="ABC-2_transporter_component"/>
</dbReference>
<dbReference type="PRINTS" id="PR00164">
    <property type="entry name" value="ABC2TRNSPORT"/>
</dbReference>
<keyword evidence="6 8" id="KW-1133">Transmembrane helix</keyword>
<feature type="transmembrane region" description="Helical" evidence="8">
    <location>
        <begin position="173"/>
        <end position="194"/>
    </location>
</feature>
<keyword evidence="5 8" id="KW-0812">Transmembrane</keyword>